<sequence length="1950" mass="210016">MKMIVGLLLFCMLFSPISGVAAVAEELQSGEPSGSLETVSAGASIAGEGGGEAAHAPRILITELLPHPNGDPRKGSGNQYEFLELYNHSDDMLDLFGYTLWYLYPNATAPKKWVIPVHTQIEPRSAAILWFAKEAIADGYGTASDFNQFFGTVLPESDIIQYDNRNTTDFNLPNAENRGLGLSSPEQPDAMIVQAWYDSKTASSPDRAVNDVRNSVVRYSYPEDGNTMRRLDTRPYPNPGVIDPGQVPAADVGGAPVIDHTPVPSVNVGEDLAISASVTDPDGDPLNVVLQYKAEAGGNYSQAPMTVAGSVYAYAIPSDAITGSKVYYRIAAGDGVHQTVSAEYETIVSGRPAAQAPRILITELLPHPFADYRTGGGNQYEFAELYNNSDETLNLKDYTLWYLYPGGGTPKKWKIPQDTAIEPYSAAVIWFAKEAVTAGFTTTADFNTHFNTSLTDEDIVFYNNAASSDFNLPNATHRGLGLSSAGQPNDLIVEAWYDSTSPGSPDRMAAEVRNTVIRFATPAEGRTMQRIGTRLYANPGSIDPGQVPAAAGVDAVAPTLTHDQPAYNIAKNEPYTVTVTSDEPLNASKSKIVYGRIDSGEGAFADSASLRLVSEQGDSYVYEGALTIAETGNYRYMIEAEDESGHSTRLPYNSLGAPLTVNDSVRQAVLPEIGLSVEEGAMVRGTASLYAHAGDAGAEVEVAFGGTPLSLRRALPGSVQFGLQGKGIDQIYQSSLSAIKPDGEMNYFARLLPKYVEGAWTLEEMDPSYFVADNIVSVHAGNENAPYDVESHDKFYGINNHDDFDVKNIHLALPDGTLVKPDFMVNYSGERNATQSPYLENAYFAIGDGNAQKALISEFHFPIPDGKYTSKYAEIDTTGYADGSYPVAMKIGQNPIETVQVTVDNTAPVLQGIRIGDGQWLTDGMKLKGTVRLEAEVSDNLTGIASVEASLDGQSIVLPYETSSVALAPGNHTLLVKAADGAGNVIESAYSFVVEDERPLEPTDVKPADFASNVPLNAKLEATFADPTGDKMKVDFFKGDKFDFARTGGMKGFVHVADREPPLAIAPAGENGMDAAESAKVKAPDGDYLVTDSQSGFPYHRFEIEVGDIAGNTAAELYWKGRTLPGRIVTLYAWDYADSKWVALKRQTGVSENEDIVLAAEVQPDRYVRDGVIEAMVQDEVKSANDPFTLLWFTDTQYYAESYPDIFDKLGDWIPEEYEKGSFSYAIHTGDVVNVANDEAQWAVADRNLKKLDDANVPYGLLAGNHDVILDGVNYTYFGKYVGAHRYEDKPWYGGQMNDNQNHYDLISVGGHDFIILYIGFGLENTEETVAWANEALKKHADRNAIVGLHAYLEPNGTLSNMAQQVYDEIIAPNKNVQMVLSGHYHAAKRVVKTVKHEDGTERQVLEILADYQGGPNGGDGYLRYLHFDPVAETVDVRTYSPVLDDYNFFEDDVDSFTESFDLRDIDKRVSTDYFAVNLYTEEKLGSRADVNSGSAASVMWNGLLPGQTYYWYMNIADEFGAERRSSIYRFATERTGGPGGNPGENPGGNNGGAAGGTDGSGAGVIRVEPQLSGGKAVLTVSDSALAEAFGQAAPDGAGVVTIAIEASAASLDGADAISVVLPSDYLTLTDAVRQIRIATPLGEVTLPSDMLGNDASVAGKNAELTIEAVDRSGLTDGAKEGVGGRPAIDIGLRLNGQPVEWTNEATRVSVSVPYAPAAGENADNLVVWYLDGNGGIETVISGKYDAAAGAVTFETEHFSTYAVAYKQLAFGDVGISAWYHKAVNYLSSRELVNGMGDGRFAPNANVTRADFLMMTMNALGIEAEAGESDTFLDAGDKYYSPYLATAKRLGIVNGLEGNRFAPEQSISRQDMMVMLYRAFNASGIDISVVKQVGLGSYSDGEAVSGYATQAVTAMLQSGLVQGSGDKLEAMAVTTRAMAAQTLYNYLASR</sequence>
<dbReference type="SUPFAM" id="SSF56300">
    <property type="entry name" value="Metallo-dependent phosphatases"/>
    <property type="match status" value="1"/>
</dbReference>
<evidence type="ECO:0000259" key="3">
    <source>
        <dbReference type="PROSITE" id="PS51272"/>
    </source>
</evidence>
<feature type="domain" description="LTD" evidence="4">
    <location>
        <begin position="350"/>
        <end position="501"/>
    </location>
</feature>
<dbReference type="GO" id="GO:0016787">
    <property type="term" value="F:hydrolase activity"/>
    <property type="evidence" value="ECO:0007669"/>
    <property type="project" value="InterPro"/>
</dbReference>
<dbReference type="Gene3D" id="2.60.40.10">
    <property type="entry name" value="Immunoglobulins"/>
    <property type="match status" value="1"/>
</dbReference>
<gene>
    <name evidence="5" type="ORF">IDH41_04315</name>
</gene>
<dbReference type="PANTHER" id="PTHR43143">
    <property type="entry name" value="METALLOPHOSPHOESTERASE, CALCINEURIN SUPERFAMILY"/>
    <property type="match status" value="1"/>
</dbReference>
<evidence type="ECO:0000259" key="4">
    <source>
        <dbReference type="PROSITE" id="PS51841"/>
    </source>
</evidence>
<keyword evidence="2" id="KW-0732">Signal</keyword>
<organism evidence="5 6">
    <name type="scientific">Paenibacillus arenilitoris</name>
    <dbReference type="NCBI Taxonomy" id="2772299"/>
    <lineage>
        <taxon>Bacteria</taxon>
        <taxon>Bacillati</taxon>
        <taxon>Bacillota</taxon>
        <taxon>Bacilli</taxon>
        <taxon>Bacillales</taxon>
        <taxon>Paenibacillaceae</taxon>
        <taxon>Paenibacillus</taxon>
    </lineage>
</organism>
<dbReference type="Proteomes" id="UP000632125">
    <property type="component" value="Unassembled WGS sequence"/>
</dbReference>
<dbReference type="PROSITE" id="PS51841">
    <property type="entry name" value="LTD"/>
    <property type="match status" value="2"/>
</dbReference>
<keyword evidence="6" id="KW-1185">Reference proteome</keyword>
<dbReference type="EMBL" id="JACXIY010000005">
    <property type="protein sequence ID" value="MBD2867791.1"/>
    <property type="molecule type" value="Genomic_DNA"/>
</dbReference>
<dbReference type="InterPro" id="IPR051918">
    <property type="entry name" value="STPP_CPPED1"/>
</dbReference>
<dbReference type="InterPro" id="IPR029052">
    <property type="entry name" value="Metallo-depent_PP-like"/>
</dbReference>
<protein>
    <submittedName>
        <fullName evidence="5">S-layer homology domain-containing protein</fullName>
    </submittedName>
</protein>
<dbReference type="InterPro" id="IPR036415">
    <property type="entry name" value="Lamin_tail_dom_sf"/>
</dbReference>
<dbReference type="RefSeq" id="WP_190858612.1">
    <property type="nucleotide sequence ID" value="NZ_JACXIY010000005.1"/>
</dbReference>
<proteinExistence type="predicted"/>
<dbReference type="SUPFAM" id="SSF74853">
    <property type="entry name" value="Lamin A/C globular tail domain"/>
    <property type="match status" value="1"/>
</dbReference>
<feature type="signal peptide" evidence="2">
    <location>
        <begin position="1"/>
        <end position="21"/>
    </location>
</feature>
<dbReference type="Gene3D" id="3.60.21.10">
    <property type="match status" value="1"/>
</dbReference>
<dbReference type="InterPro" id="IPR001119">
    <property type="entry name" value="SLH_dom"/>
</dbReference>
<dbReference type="Pfam" id="PF00395">
    <property type="entry name" value="SLH"/>
    <property type="match status" value="2"/>
</dbReference>
<dbReference type="InterPro" id="IPR004843">
    <property type="entry name" value="Calcineurin-like_PHP"/>
</dbReference>
<accession>A0A927CKZ5</accession>
<dbReference type="PROSITE" id="PS51272">
    <property type="entry name" value="SLH"/>
    <property type="match status" value="2"/>
</dbReference>
<comment type="caution">
    <text evidence="5">The sequence shown here is derived from an EMBL/GenBank/DDBJ whole genome shotgun (WGS) entry which is preliminary data.</text>
</comment>
<evidence type="ECO:0000313" key="6">
    <source>
        <dbReference type="Proteomes" id="UP000632125"/>
    </source>
</evidence>
<feature type="domain" description="SLH" evidence="3">
    <location>
        <begin position="1831"/>
        <end position="1890"/>
    </location>
</feature>
<feature type="compositionally biased region" description="Gly residues" evidence="1">
    <location>
        <begin position="1537"/>
        <end position="1563"/>
    </location>
</feature>
<feature type="region of interest" description="Disordered" evidence="1">
    <location>
        <begin position="1533"/>
        <end position="1566"/>
    </location>
</feature>
<evidence type="ECO:0000256" key="2">
    <source>
        <dbReference type="SAM" id="SignalP"/>
    </source>
</evidence>
<evidence type="ECO:0000256" key="1">
    <source>
        <dbReference type="SAM" id="MobiDB-lite"/>
    </source>
</evidence>
<name>A0A927CKZ5_9BACL</name>
<dbReference type="PANTHER" id="PTHR43143:SF5">
    <property type="entry name" value="SECRETED PROTEIN"/>
    <property type="match status" value="1"/>
</dbReference>
<reference evidence="5" key="1">
    <citation type="submission" date="2020-09" db="EMBL/GenBank/DDBJ databases">
        <title>A novel bacterium of genus Paenibacillus, isolated from South China Sea.</title>
        <authorList>
            <person name="Huang H."/>
            <person name="Mo K."/>
            <person name="Hu Y."/>
        </authorList>
    </citation>
    <scope>NUCLEOTIDE SEQUENCE</scope>
    <source>
        <strain evidence="5">IB182493</strain>
    </source>
</reference>
<feature type="domain" description="LTD" evidence="4">
    <location>
        <begin position="48"/>
        <end position="201"/>
    </location>
</feature>
<dbReference type="InterPro" id="IPR013783">
    <property type="entry name" value="Ig-like_fold"/>
</dbReference>
<evidence type="ECO:0000313" key="5">
    <source>
        <dbReference type="EMBL" id="MBD2867791.1"/>
    </source>
</evidence>
<feature type="domain" description="SLH" evidence="3">
    <location>
        <begin position="1767"/>
        <end position="1830"/>
    </location>
</feature>
<dbReference type="Pfam" id="PF00149">
    <property type="entry name" value="Metallophos"/>
    <property type="match status" value="1"/>
</dbReference>
<dbReference type="InterPro" id="IPR001322">
    <property type="entry name" value="Lamin_tail_dom"/>
</dbReference>
<feature type="chain" id="PRO_5039349751" evidence="2">
    <location>
        <begin position="22"/>
        <end position="1950"/>
    </location>
</feature>